<accession>A0A8E2AJM5</accession>
<name>A0A8E2AJM5_9APHY</name>
<dbReference type="OrthoDB" id="3335358at2759"/>
<organism evidence="1 2">
    <name type="scientific">Obba rivulosa</name>
    <dbReference type="NCBI Taxonomy" id="1052685"/>
    <lineage>
        <taxon>Eukaryota</taxon>
        <taxon>Fungi</taxon>
        <taxon>Dikarya</taxon>
        <taxon>Basidiomycota</taxon>
        <taxon>Agaricomycotina</taxon>
        <taxon>Agaricomycetes</taxon>
        <taxon>Polyporales</taxon>
        <taxon>Gelatoporiaceae</taxon>
        <taxon>Obba</taxon>
    </lineage>
</organism>
<proteinExistence type="predicted"/>
<dbReference type="Proteomes" id="UP000250043">
    <property type="component" value="Unassembled WGS sequence"/>
</dbReference>
<dbReference type="InterPro" id="IPR009297">
    <property type="entry name" value="DUF952"/>
</dbReference>
<sequence length="137" mass="14825">MSSKPIPQYVYKIAPAAPPSPLPAALPLSSLDAADGFIHLSDAAQTPVTADLFFKDERTVWLLRVRTAPAQAAGGEFRWVAELPGCVHLHGPREGAWVHLGSGNVADVREVWREEGQSWGEAMRALQEEGWLADADA</sequence>
<dbReference type="PANTHER" id="PTHR34129">
    <property type="entry name" value="BLR1139 PROTEIN"/>
    <property type="match status" value="1"/>
</dbReference>
<dbReference type="Pfam" id="PF06108">
    <property type="entry name" value="DUF952"/>
    <property type="match status" value="1"/>
</dbReference>
<protein>
    <submittedName>
        <fullName evidence="1">Uncharacterized protein</fullName>
    </submittedName>
</protein>
<reference evidence="1 2" key="1">
    <citation type="submission" date="2016-07" db="EMBL/GenBank/DDBJ databases">
        <title>Draft genome of the white-rot fungus Obba rivulosa 3A-2.</title>
        <authorList>
            <consortium name="DOE Joint Genome Institute"/>
            <person name="Miettinen O."/>
            <person name="Riley R."/>
            <person name="Acob R."/>
            <person name="Barry K."/>
            <person name="Cullen D."/>
            <person name="De Vries R."/>
            <person name="Hainaut M."/>
            <person name="Hatakka A."/>
            <person name="Henrissat B."/>
            <person name="Hilden K."/>
            <person name="Kuo R."/>
            <person name="Labutti K."/>
            <person name="Lipzen A."/>
            <person name="Makela M.R."/>
            <person name="Sandor L."/>
            <person name="Spatafora J.W."/>
            <person name="Grigoriev I.V."/>
            <person name="Hibbett D.S."/>
        </authorList>
    </citation>
    <scope>NUCLEOTIDE SEQUENCE [LARGE SCALE GENOMIC DNA]</scope>
    <source>
        <strain evidence="1 2">3A-2</strain>
    </source>
</reference>
<dbReference type="SUPFAM" id="SSF56399">
    <property type="entry name" value="ADP-ribosylation"/>
    <property type="match status" value="1"/>
</dbReference>
<evidence type="ECO:0000313" key="2">
    <source>
        <dbReference type="Proteomes" id="UP000250043"/>
    </source>
</evidence>
<dbReference type="AlphaFoldDB" id="A0A8E2AJM5"/>
<dbReference type="Gene3D" id="3.20.170.20">
    <property type="entry name" value="Protein of unknown function DUF952"/>
    <property type="match status" value="1"/>
</dbReference>
<dbReference type="EMBL" id="KV722565">
    <property type="protein sequence ID" value="OCH85758.1"/>
    <property type="molecule type" value="Genomic_DNA"/>
</dbReference>
<keyword evidence="2" id="KW-1185">Reference proteome</keyword>
<dbReference type="PANTHER" id="PTHR34129:SF1">
    <property type="entry name" value="DUF952 DOMAIN-CONTAINING PROTEIN"/>
    <property type="match status" value="1"/>
</dbReference>
<gene>
    <name evidence="1" type="ORF">OBBRIDRAFT_797870</name>
</gene>
<evidence type="ECO:0000313" key="1">
    <source>
        <dbReference type="EMBL" id="OCH85758.1"/>
    </source>
</evidence>